<organism evidence="3 4">
    <name type="scientific">Maritimibacter alkaliphilus HTCC2654</name>
    <dbReference type="NCBI Taxonomy" id="314271"/>
    <lineage>
        <taxon>Bacteria</taxon>
        <taxon>Pseudomonadati</taxon>
        <taxon>Pseudomonadota</taxon>
        <taxon>Alphaproteobacteria</taxon>
        <taxon>Rhodobacterales</taxon>
        <taxon>Roseobacteraceae</taxon>
        <taxon>Maritimibacter</taxon>
    </lineage>
</organism>
<gene>
    <name evidence="3" type="ORF">RB2654_08437</name>
</gene>
<feature type="chain" id="PRO_5002660382" description="AAA+ family ATPase" evidence="2">
    <location>
        <begin position="21"/>
        <end position="99"/>
    </location>
</feature>
<dbReference type="STRING" id="314271.RB2654_08437"/>
<reference evidence="3 4" key="1">
    <citation type="journal article" date="2010" name="J. Bacteriol.">
        <title>Genome sequences of Pelagibaca bermudensis HTCC2601T and Maritimibacter alkaliphilus HTCC2654T, the type strains of two marine Roseobacter genera.</title>
        <authorList>
            <person name="Thrash J.C."/>
            <person name="Cho J.C."/>
            <person name="Ferriera S."/>
            <person name="Johnson J."/>
            <person name="Vergin K.L."/>
            <person name="Giovannoni S.J."/>
        </authorList>
    </citation>
    <scope>NUCLEOTIDE SEQUENCE [LARGE SCALE GENOMIC DNA]</scope>
    <source>
        <strain evidence="3 4">HTCC2654</strain>
    </source>
</reference>
<feature type="signal peptide" evidence="2">
    <location>
        <begin position="1"/>
        <end position="20"/>
    </location>
</feature>
<dbReference type="RefSeq" id="WP_008330502.1">
    <property type="nucleotide sequence ID" value="NZ_CH902578.1"/>
</dbReference>
<dbReference type="OrthoDB" id="7308154at2"/>
<protein>
    <recommendedName>
        <fullName evidence="5">AAA+ family ATPase</fullName>
    </recommendedName>
</protein>
<dbReference type="Proteomes" id="UP000002931">
    <property type="component" value="Unassembled WGS sequence"/>
</dbReference>
<keyword evidence="2" id="KW-0732">Signal</keyword>
<evidence type="ECO:0000256" key="1">
    <source>
        <dbReference type="SAM" id="MobiDB-lite"/>
    </source>
</evidence>
<dbReference type="AlphaFoldDB" id="A3VHM8"/>
<dbReference type="EMBL" id="AAMT01000009">
    <property type="protein sequence ID" value="EAQ12219.1"/>
    <property type="molecule type" value="Genomic_DNA"/>
</dbReference>
<comment type="caution">
    <text evidence="3">The sequence shown here is derived from an EMBL/GenBank/DDBJ whole genome shotgun (WGS) entry which is preliminary data.</text>
</comment>
<evidence type="ECO:0000313" key="4">
    <source>
        <dbReference type="Proteomes" id="UP000002931"/>
    </source>
</evidence>
<keyword evidence="4" id="KW-1185">Reference proteome</keyword>
<dbReference type="HOGENOM" id="CLU_148648_0_0_5"/>
<proteinExistence type="predicted"/>
<evidence type="ECO:0008006" key="5">
    <source>
        <dbReference type="Google" id="ProtNLM"/>
    </source>
</evidence>
<name>A3VHM8_9RHOB</name>
<evidence type="ECO:0000313" key="3">
    <source>
        <dbReference type="EMBL" id="EAQ12219.1"/>
    </source>
</evidence>
<feature type="region of interest" description="Disordered" evidence="1">
    <location>
        <begin position="80"/>
        <end position="99"/>
    </location>
</feature>
<evidence type="ECO:0000256" key="2">
    <source>
        <dbReference type="SAM" id="SignalP"/>
    </source>
</evidence>
<accession>A3VHM8</accession>
<sequence length="99" mass="11163">MKRITPLVLAALVAAAPVAAQDDTENRELREGAEMMSEAFKLLLDGLSKEMEPLAEEWREFMEELGDLRNYEAPEKLPNGDIIIRRKTPEPEEPEGTPL</sequence>